<comment type="similarity">
    <text evidence="8">Belongs to the TsuA/YedE (TC 9.B.102) family.</text>
</comment>
<accession>A0A1I2FBY3</accession>
<evidence type="ECO:0000256" key="2">
    <source>
        <dbReference type="ARBA" id="ARBA00022448"/>
    </source>
</evidence>
<evidence type="ECO:0000256" key="4">
    <source>
        <dbReference type="ARBA" id="ARBA00022519"/>
    </source>
</evidence>
<feature type="transmembrane region" description="Helical" evidence="9">
    <location>
        <begin position="12"/>
        <end position="29"/>
    </location>
</feature>
<dbReference type="EMBL" id="FOLQ01000025">
    <property type="protein sequence ID" value="SFF02892.1"/>
    <property type="molecule type" value="Genomic_DNA"/>
</dbReference>
<feature type="transmembrane region" description="Helical" evidence="9">
    <location>
        <begin position="64"/>
        <end position="85"/>
    </location>
</feature>
<dbReference type="InterPro" id="IPR007272">
    <property type="entry name" value="Sulf_transp_TsuA/YedE"/>
</dbReference>
<keyword evidence="4" id="KW-0997">Cell inner membrane</keyword>
<reference evidence="10 11" key="1">
    <citation type="submission" date="2016-10" db="EMBL/GenBank/DDBJ databases">
        <authorList>
            <person name="de Groot N.N."/>
        </authorList>
    </citation>
    <scope>NUCLEOTIDE SEQUENCE [LARGE SCALE GENOMIC DNA]</scope>
    <source>
        <strain evidence="10 11">DSM 26130</strain>
    </source>
</reference>
<dbReference type="Proteomes" id="UP000198598">
    <property type="component" value="Unassembled WGS sequence"/>
</dbReference>
<feature type="transmembrane region" description="Helical" evidence="9">
    <location>
        <begin position="127"/>
        <end position="145"/>
    </location>
</feature>
<dbReference type="STRING" id="662367.SAMN05216167_12541"/>
<dbReference type="AlphaFoldDB" id="A0A1I2FBY3"/>
<evidence type="ECO:0000256" key="5">
    <source>
        <dbReference type="ARBA" id="ARBA00022692"/>
    </source>
</evidence>
<dbReference type="OrthoDB" id="9814020at2"/>
<keyword evidence="6 9" id="KW-1133">Transmembrane helix</keyword>
<comment type="subcellular location">
    <subcellularLocation>
        <location evidence="1">Cell inner membrane</location>
        <topology evidence="1">Multi-pass membrane protein</topology>
    </subcellularLocation>
</comment>
<dbReference type="GO" id="GO:0005886">
    <property type="term" value="C:plasma membrane"/>
    <property type="evidence" value="ECO:0007669"/>
    <property type="project" value="UniProtKB-SubCell"/>
</dbReference>
<evidence type="ECO:0000256" key="6">
    <source>
        <dbReference type="ARBA" id="ARBA00022989"/>
    </source>
</evidence>
<name>A0A1I2FBY3_9BACT</name>
<keyword evidence="7 9" id="KW-0472">Membrane</keyword>
<evidence type="ECO:0000256" key="9">
    <source>
        <dbReference type="SAM" id="Phobius"/>
    </source>
</evidence>
<evidence type="ECO:0000256" key="1">
    <source>
        <dbReference type="ARBA" id="ARBA00004429"/>
    </source>
</evidence>
<protein>
    <recommendedName>
        <fullName evidence="12">Sulphur transport domain-containing protein</fullName>
    </recommendedName>
</protein>
<feature type="transmembrane region" description="Helical" evidence="9">
    <location>
        <begin position="165"/>
        <end position="187"/>
    </location>
</feature>
<gene>
    <name evidence="10" type="ORF">SAMN05216167_12541</name>
</gene>
<dbReference type="PANTHER" id="PTHR30574">
    <property type="entry name" value="INNER MEMBRANE PROTEIN YEDE"/>
    <property type="match status" value="1"/>
</dbReference>
<keyword evidence="5 9" id="KW-0812">Transmembrane</keyword>
<sequence length="191" mass="20814">MSFLEFISQPWPWYVAGPLIGLTVPILLLIGNKSFGISSSLRHICAACLPANISFFHYNWKQEAWNLFFVVGVLIGGFIATRFLANLNPFQLAPATETALRSLGIQDFSGLMPADLFAVSNLFTLKGLFFFVIGGLMVGFGTRWAGGCTSGHAIMGLSNLQWPSLVATISFMAGGFAMTHLVLPFIFKLIN</sequence>
<dbReference type="RefSeq" id="WP_093833726.1">
    <property type="nucleotide sequence ID" value="NZ_FOLQ01000025.1"/>
</dbReference>
<proteinExistence type="inferred from homology"/>
<evidence type="ECO:0000256" key="7">
    <source>
        <dbReference type="ARBA" id="ARBA00023136"/>
    </source>
</evidence>
<organism evidence="10 11">
    <name type="scientific">Spirosoma endophyticum</name>
    <dbReference type="NCBI Taxonomy" id="662367"/>
    <lineage>
        <taxon>Bacteria</taxon>
        <taxon>Pseudomonadati</taxon>
        <taxon>Bacteroidota</taxon>
        <taxon>Cytophagia</taxon>
        <taxon>Cytophagales</taxon>
        <taxon>Cytophagaceae</taxon>
        <taxon>Spirosoma</taxon>
    </lineage>
</organism>
<keyword evidence="11" id="KW-1185">Reference proteome</keyword>
<dbReference type="PANTHER" id="PTHR30574:SF1">
    <property type="entry name" value="SULPHUR TRANSPORT DOMAIN-CONTAINING PROTEIN"/>
    <property type="match status" value="1"/>
</dbReference>
<evidence type="ECO:0000313" key="10">
    <source>
        <dbReference type="EMBL" id="SFF02892.1"/>
    </source>
</evidence>
<evidence type="ECO:0008006" key="12">
    <source>
        <dbReference type="Google" id="ProtNLM"/>
    </source>
</evidence>
<keyword evidence="3" id="KW-1003">Cell membrane</keyword>
<evidence type="ECO:0000256" key="8">
    <source>
        <dbReference type="ARBA" id="ARBA00035655"/>
    </source>
</evidence>
<evidence type="ECO:0000313" key="11">
    <source>
        <dbReference type="Proteomes" id="UP000198598"/>
    </source>
</evidence>
<evidence type="ECO:0000256" key="3">
    <source>
        <dbReference type="ARBA" id="ARBA00022475"/>
    </source>
</evidence>
<keyword evidence="2" id="KW-0813">Transport</keyword>
<dbReference type="Pfam" id="PF04143">
    <property type="entry name" value="Sulf_transp"/>
    <property type="match status" value="2"/>
</dbReference>